<evidence type="ECO:0000313" key="11">
    <source>
        <dbReference type="EMBL" id="CAF2809480.1"/>
    </source>
</evidence>
<dbReference type="EMBL" id="HG994590">
    <property type="protein sequence ID" value="CAF2809480.1"/>
    <property type="molecule type" value="Genomic_DNA"/>
</dbReference>
<evidence type="ECO:0000259" key="10">
    <source>
        <dbReference type="Pfam" id="PF25295"/>
    </source>
</evidence>
<feature type="domain" description="Intraflagellar transport protein 122 homolog TPR" evidence="10">
    <location>
        <begin position="579"/>
        <end position="866"/>
    </location>
</feature>
<dbReference type="SUPFAM" id="SSF50978">
    <property type="entry name" value="WD40 repeat-like"/>
    <property type="match status" value="1"/>
</dbReference>
<proteinExistence type="predicted"/>
<dbReference type="InterPro" id="IPR015943">
    <property type="entry name" value="WD40/YVTN_repeat-like_dom_sf"/>
</dbReference>
<evidence type="ECO:0000256" key="4">
    <source>
        <dbReference type="ARBA" id="ARBA00022737"/>
    </source>
</evidence>
<dbReference type="PROSITE" id="PS50294">
    <property type="entry name" value="WD_REPEATS_REGION"/>
    <property type="match status" value="1"/>
</dbReference>
<dbReference type="InterPro" id="IPR001680">
    <property type="entry name" value="WD40_rpt"/>
</dbReference>
<dbReference type="GO" id="GO:0097730">
    <property type="term" value="C:non-motile cilium"/>
    <property type="evidence" value="ECO:0007669"/>
    <property type="project" value="TreeGrafter"/>
</dbReference>
<dbReference type="PANTHER" id="PTHR12764:SF4">
    <property type="entry name" value="INTRAFLAGELLAR TRANSPORT PROTEIN 122 HOMOLOG"/>
    <property type="match status" value="1"/>
</dbReference>
<evidence type="ECO:0000313" key="12">
    <source>
        <dbReference type="Proteomes" id="UP000675881"/>
    </source>
</evidence>
<dbReference type="GO" id="GO:0035721">
    <property type="term" value="P:intraciliary retrograde transport"/>
    <property type="evidence" value="ECO:0007669"/>
    <property type="project" value="TreeGrafter"/>
</dbReference>
<dbReference type="Pfam" id="PF23377">
    <property type="entry name" value="Beta-prop_IFT122_2nd"/>
    <property type="match status" value="1"/>
</dbReference>
<accession>A0A7R8CFT5</accession>
<keyword evidence="4" id="KW-0677">Repeat</keyword>
<keyword evidence="12" id="KW-1185">Reference proteome</keyword>
<dbReference type="GO" id="GO:1905515">
    <property type="term" value="P:non-motile cilium assembly"/>
    <property type="evidence" value="ECO:0007669"/>
    <property type="project" value="TreeGrafter"/>
</dbReference>
<evidence type="ECO:0000256" key="5">
    <source>
        <dbReference type="ARBA" id="ARBA00023069"/>
    </source>
</evidence>
<feature type="domain" description="IFT122 first beta-propeller" evidence="8">
    <location>
        <begin position="198"/>
        <end position="242"/>
    </location>
</feature>
<dbReference type="PANTHER" id="PTHR12764">
    <property type="entry name" value="WD REPEAT DOMAIN-RELATED"/>
    <property type="match status" value="1"/>
</dbReference>
<dbReference type="InterPro" id="IPR039857">
    <property type="entry name" value="Ift122/121"/>
</dbReference>
<keyword evidence="3" id="KW-0853">WD repeat</keyword>
<evidence type="ECO:0000259" key="7">
    <source>
        <dbReference type="Pfam" id="PF23377"/>
    </source>
</evidence>
<dbReference type="InterPro" id="IPR057411">
    <property type="entry name" value="TPR_IFT122"/>
</dbReference>
<dbReference type="Pfam" id="PF25144">
    <property type="entry name" value="Zn_ribbon_IFT122"/>
    <property type="match status" value="1"/>
</dbReference>
<gene>
    <name evidence="11" type="ORF">LSAA_3395</name>
</gene>
<evidence type="ECO:0000256" key="6">
    <source>
        <dbReference type="ARBA" id="ARBA00023273"/>
    </source>
</evidence>
<feature type="domain" description="IFT122 zinc ribbon" evidence="9">
    <location>
        <begin position="899"/>
        <end position="943"/>
    </location>
</feature>
<dbReference type="InterPro" id="IPR036322">
    <property type="entry name" value="WD40_repeat_dom_sf"/>
</dbReference>
<dbReference type="Pfam" id="PF25295">
    <property type="entry name" value="TPR_IFT122"/>
    <property type="match status" value="1"/>
</dbReference>
<comment type="subcellular location">
    <subcellularLocation>
        <location evidence="1">Cell projection</location>
        <location evidence="1">Cilium</location>
    </subcellularLocation>
</comment>
<protein>
    <recommendedName>
        <fullName evidence="2">Intraflagellar transport protein 122 homolog</fullName>
    </recommendedName>
</protein>
<dbReference type="OrthoDB" id="10255582at2759"/>
<keyword evidence="5" id="KW-0969">Cilium</keyword>
<dbReference type="InterPro" id="IPR056838">
    <property type="entry name" value="Zn_ribbon_IFT122"/>
</dbReference>
<dbReference type="GO" id="GO:0061512">
    <property type="term" value="P:protein localization to cilium"/>
    <property type="evidence" value="ECO:0007669"/>
    <property type="project" value="TreeGrafter"/>
</dbReference>
<keyword evidence="6" id="KW-0966">Cell projection</keyword>
<dbReference type="PROSITE" id="PS50082">
    <property type="entry name" value="WD_REPEATS_2"/>
    <property type="match status" value="1"/>
</dbReference>
<evidence type="ECO:0000256" key="2">
    <source>
        <dbReference type="ARBA" id="ARBA00019442"/>
    </source>
</evidence>
<dbReference type="InterPro" id="IPR056152">
    <property type="entry name" value="Beta-prop_IFT122_2nd"/>
</dbReference>
<dbReference type="InterPro" id="IPR056153">
    <property type="entry name" value="Beta-prop_IFT122_1st"/>
</dbReference>
<dbReference type="Gene3D" id="1.25.40.470">
    <property type="match status" value="1"/>
</dbReference>
<dbReference type="Gene3D" id="2.130.10.10">
    <property type="entry name" value="YVTN repeat-like/Quinoprotein amine dehydrogenase"/>
    <property type="match status" value="3"/>
</dbReference>
<dbReference type="GO" id="GO:0030991">
    <property type="term" value="C:intraciliary transport particle A"/>
    <property type="evidence" value="ECO:0007669"/>
    <property type="project" value="TreeGrafter"/>
</dbReference>
<feature type="domain" description="IFT122 second beta-propeller" evidence="7">
    <location>
        <begin position="247"/>
        <end position="516"/>
    </location>
</feature>
<sequence length="1100" mass="126087">MRAIPSWVDKVHDRDKNEQCIYDLTFCPDGSQLIVAAGQRVLVYDVSDGTLIQPLKGHKDTVYCVDYAKDGKRFASGSGDKSVIIWTDKLEGILKYSHNDAIQSLSYNPVTHSLASCAISDFGLWSSEQKCVQKTKVSSRINRCAWSPDGRFLALGLNSGWNPKPFFSESGEEDFVICVADWSQVLGLYSANSGKLLNKEQGIKLGTIGEQNSWVWTVASRPDSNFVALGCQDGTIAYYQLIFSTVHGLYRERYAFRENMTDVIIQHLLTDQKVRIKCRDLVKKIAIYKNRLAVQLAEKIVIYELYSTGEKNISSSSNPTRQHPDNMLYRVKDKINQKLDCNLLVVTTNNLILCQEKRLQSLNFKGVKEREWLMESLIRYIKVVGGPPGKEGLLVGLKNGSVLKIFLYNQFPVHLLSINCAVRCLDLSTSKRRLAIVDENSTCRVFDLETGEALYQEPNANSVAWNSQFEEMLCYSGSNSVLSIKTSDFPAHKQKMNGFVVGFSGSKIFCLHVYSMSTIEVPLSSAMFQYLNRKDFVCAYQTSCLDFDIAKKAFTRLKNLKMLELIADLESSEREDPVKLAGKQEKALSMYSDLRMFDLANEYLDHGEDTSGARKALIKKKADWAAKINEPRAAAEMYLSAGETIKAIHLMGENGWVDMLAELGRNLDKAERESITLIANYLKDNGQLHFARDNYKKVGDISSVINLYVSTKDWKEVIPMAEKYPEFKENIFVPYAEWLAESDKFVEAQRSFHKAGRPDEAFRVLNQLTLNAVNESRFEDASYYHWILSLQFVDLANEETDPRRVDEYLKNFREYQRKASIYYAYHTIQRYTDEPFTSYMPEALFNISRYLMHEFIGDTPEGVSKFAVYYALAKQSKNLEKTWIFQFLSIKAKDYYDNQELLTMCYRCSATNPLYNKNGGNRCNNCSQPFVYSFITFEILPLIEFVLEEDISDKEALQLIEGSATKKKKKENKRETEAFYYDKDQDMEGVIINHNEGADDASEDPFTSKYYLLNNPERSFFSPIFVNRSMLSAMEPGEVIVYKWSPPLRFQFFRNVMPDMSITKFSSKGHCPFCRSEDYFHTPKFEGEEQNPFLFEDDNI</sequence>
<evidence type="ECO:0000256" key="1">
    <source>
        <dbReference type="ARBA" id="ARBA00004138"/>
    </source>
</evidence>
<feature type="domain" description="IFT122 first beta-propeller" evidence="8">
    <location>
        <begin position="13"/>
        <end position="160"/>
    </location>
</feature>
<evidence type="ECO:0000259" key="9">
    <source>
        <dbReference type="Pfam" id="PF25144"/>
    </source>
</evidence>
<reference evidence="11" key="1">
    <citation type="submission" date="2021-02" db="EMBL/GenBank/DDBJ databases">
        <authorList>
            <person name="Bekaert M."/>
        </authorList>
    </citation>
    <scope>NUCLEOTIDE SEQUENCE</scope>
    <source>
        <strain evidence="11">IoA-00</strain>
    </source>
</reference>
<dbReference type="Pfam" id="PF23381">
    <property type="entry name" value="Beta-prop_IFT122_1st"/>
    <property type="match status" value="2"/>
</dbReference>
<dbReference type="Proteomes" id="UP000675881">
    <property type="component" value="Chromosome 11"/>
</dbReference>
<dbReference type="SMART" id="SM00320">
    <property type="entry name" value="WD40"/>
    <property type="match status" value="6"/>
</dbReference>
<name>A0A7R8CFT5_LEPSM</name>
<evidence type="ECO:0000256" key="3">
    <source>
        <dbReference type="ARBA" id="ARBA00022574"/>
    </source>
</evidence>
<evidence type="ECO:0000259" key="8">
    <source>
        <dbReference type="Pfam" id="PF23381"/>
    </source>
</evidence>
<organism evidence="11 12">
    <name type="scientific">Lepeophtheirus salmonis</name>
    <name type="common">Salmon louse</name>
    <name type="synonym">Caligus salmonis</name>
    <dbReference type="NCBI Taxonomy" id="72036"/>
    <lineage>
        <taxon>Eukaryota</taxon>
        <taxon>Metazoa</taxon>
        <taxon>Ecdysozoa</taxon>
        <taxon>Arthropoda</taxon>
        <taxon>Crustacea</taxon>
        <taxon>Multicrustacea</taxon>
        <taxon>Hexanauplia</taxon>
        <taxon>Copepoda</taxon>
        <taxon>Siphonostomatoida</taxon>
        <taxon>Caligidae</taxon>
        <taxon>Lepeophtheirus</taxon>
    </lineage>
</organism>
<dbReference type="AlphaFoldDB" id="A0A7R8CFT5"/>